<reference evidence="2 3" key="1">
    <citation type="submission" date="2021-08" db="EMBL/GenBank/DDBJ databases">
        <title>WGS assembly of Ceratopteris richardii.</title>
        <authorList>
            <person name="Marchant D.B."/>
            <person name="Chen G."/>
            <person name="Jenkins J."/>
            <person name="Shu S."/>
            <person name="Leebens-Mack J."/>
            <person name="Grimwood J."/>
            <person name="Schmutz J."/>
            <person name="Soltis P."/>
            <person name="Soltis D."/>
            <person name="Chen Z.-H."/>
        </authorList>
    </citation>
    <scope>NUCLEOTIDE SEQUENCE [LARGE SCALE GENOMIC DNA]</scope>
    <source>
        <strain evidence="2">Whitten #5841</strain>
        <tissue evidence="2">Leaf</tissue>
    </source>
</reference>
<sequence length="853" mass="92537">MATNERRTGVSRRGMTILGKVPVAPKPINLPSQRSTFCWGNAGRIFPTRVHSGKDESAPLKLESNGEKIESKASGSSGTTDCGDGVNLQKKKAEPLPASIKENSAAASTAAMTSSNNAVKVEEPSTCHACDSASLKQESTNPKAQRSGGGFSGGVAAPPGFSHTSSHSNGRTGLVSMDSHCGCPGNGTHAYPLQQSGSHCTPGVPYRTGPKDREIIVIHMVGGPGFYSNYTQFGLPEAYNRNGGSYGSVPLQFGSFEPVFNVPGHGRTDYGPRFASDRGTGYLNEREGYICYEKECYLGGCHGRHRNSQVHRTAGNSFVGNAYGGAYDPMMRVRTGSISHNVLTTKPTRSRSLYCNGISIPSYMEESSAEPVSERPVTLLTKSLQHDPKAQSFSAGDGKNVFYPDSTYLNMELYGDEGKPPLEEFEGARIVEHVQMKATSSSVDSTTSEKKDEAIVLKETSLNKSQVLLSKGICNEKCLHCKDNSTSKISPSLCEACDREHVQMKATSSSVDSTTWEKKDEQIVLKETSLNKSQVSLSKVTCNEKCLHCKDNSTSTISPSLCEVCDREHVQMKASSSSVDSTTWEKKDEAIVLKETSLNKSQVSLSKGTCNEKCLHCKDNSTGRISPSVCEECDREHVQMKATLSPVDSTTREKKDGTIVIKEISSDKSQVSLSKVTCNEKCLHCKDISTSRISPSLCEASDRDNGYETSTTQSNQCFGHTEKDPMTSFGKDAMDGCKTEEKHIIFDADNTKTDTMKSEAFGKEAEVPQRSQILVSDSGDVHATKTNIKIQSDASLKKNAGRNQKFYLKKKLQYKSMVKPGNQVSKAHGVPQKQSSQNLAASFSVKKDPKARH</sequence>
<organism evidence="2 3">
    <name type="scientific">Ceratopteris richardii</name>
    <name type="common">Triangle waterfern</name>
    <dbReference type="NCBI Taxonomy" id="49495"/>
    <lineage>
        <taxon>Eukaryota</taxon>
        <taxon>Viridiplantae</taxon>
        <taxon>Streptophyta</taxon>
        <taxon>Embryophyta</taxon>
        <taxon>Tracheophyta</taxon>
        <taxon>Polypodiopsida</taxon>
        <taxon>Polypodiidae</taxon>
        <taxon>Polypodiales</taxon>
        <taxon>Pteridineae</taxon>
        <taxon>Pteridaceae</taxon>
        <taxon>Parkerioideae</taxon>
        <taxon>Ceratopteris</taxon>
    </lineage>
</organism>
<feature type="region of interest" description="Disordered" evidence="1">
    <location>
        <begin position="132"/>
        <end position="173"/>
    </location>
</feature>
<proteinExistence type="predicted"/>
<feature type="compositionally biased region" description="Basic and acidic residues" evidence="1">
    <location>
        <begin position="52"/>
        <end position="71"/>
    </location>
</feature>
<dbReference type="AlphaFoldDB" id="A0A8T2RFE9"/>
<comment type="caution">
    <text evidence="2">The sequence shown here is derived from an EMBL/GenBank/DDBJ whole genome shotgun (WGS) entry which is preliminary data.</text>
</comment>
<gene>
    <name evidence="2" type="ORF">KP509_27G013200</name>
</gene>
<protein>
    <submittedName>
        <fullName evidence="2">Uncharacterized protein</fullName>
    </submittedName>
</protein>
<dbReference type="EMBL" id="CM035432">
    <property type="protein sequence ID" value="KAH7294680.1"/>
    <property type="molecule type" value="Genomic_DNA"/>
</dbReference>
<feature type="compositionally biased region" description="Polar residues" evidence="1">
    <location>
        <begin position="832"/>
        <end position="841"/>
    </location>
</feature>
<feature type="compositionally biased region" description="Low complexity" evidence="1">
    <location>
        <begin position="74"/>
        <end position="85"/>
    </location>
</feature>
<name>A0A8T2RFE9_CERRI</name>
<keyword evidence="3" id="KW-1185">Reference proteome</keyword>
<evidence type="ECO:0000313" key="3">
    <source>
        <dbReference type="Proteomes" id="UP000825935"/>
    </source>
</evidence>
<evidence type="ECO:0000256" key="1">
    <source>
        <dbReference type="SAM" id="MobiDB-lite"/>
    </source>
</evidence>
<feature type="compositionally biased region" description="Polar residues" evidence="1">
    <location>
        <begin position="134"/>
        <end position="144"/>
    </location>
</feature>
<accession>A0A8T2RFE9</accession>
<feature type="compositionally biased region" description="Polar residues" evidence="1">
    <location>
        <begin position="162"/>
        <end position="171"/>
    </location>
</feature>
<dbReference type="OrthoDB" id="1939715at2759"/>
<feature type="region of interest" description="Disordered" evidence="1">
    <location>
        <begin position="50"/>
        <end position="88"/>
    </location>
</feature>
<feature type="region of interest" description="Disordered" evidence="1">
    <location>
        <begin position="821"/>
        <end position="853"/>
    </location>
</feature>
<evidence type="ECO:0000313" key="2">
    <source>
        <dbReference type="EMBL" id="KAH7294680.1"/>
    </source>
</evidence>
<dbReference type="Proteomes" id="UP000825935">
    <property type="component" value="Chromosome 27"/>
</dbReference>